<name>A0A0U1L169_9FIRM</name>
<gene>
    <name evidence="1" type="ORF">SpAn4DRAFT_2660</name>
</gene>
<reference evidence="2" key="1">
    <citation type="submission" date="2015-03" db="EMBL/GenBank/DDBJ databases">
        <authorList>
            <person name="Nijsse Bart"/>
        </authorList>
    </citation>
    <scope>NUCLEOTIDE SEQUENCE [LARGE SCALE GENOMIC DNA]</scope>
</reference>
<accession>A0A0U1L169</accession>
<protein>
    <submittedName>
        <fullName evidence="1">Uncharacterized protein</fullName>
    </submittedName>
</protein>
<dbReference type="EMBL" id="CTRP01000012">
    <property type="protein sequence ID" value="CQR73428.1"/>
    <property type="molecule type" value="Genomic_DNA"/>
</dbReference>
<organism evidence="1 2">
    <name type="scientific">Sporomusa ovata</name>
    <dbReference type="NCBI Taxonomy" id="2378"/>
    <lineage>
        <taxon>Bacteria</taxon>
        <taxon>Bacillati</taxon>
        <taxon>Bacillota</taxon>
        <taxon>Negativicutes</taxon>
        <taxon>Selenomonadales</taxon>
        <taxon>Sporomusaceae</taxon>
        <taxon>Sporomusa</taxon>
    </lineage>
</organism>
<sequence>MLNKHPAHFDNFCRNKSESLGFGFALSLLASPPDFLA</sequence>
<evidence type="ECO:0000313" key="2">
    <source>
        <dbReference type="Proteomes" id="UP000049855"/>
    </source>
</evidence>
<dbReference type="AlphaFoldDB" id="A0A0U1L169"/>
<dbReference type="Proteomes" id="UP000049855">
    <property type="component" value="Unassembled WGS sequence"/>
</dbReference>
<evidence type="ECO:0000313" key="1">
    <source>
        <dbReference type="EMBL" id="CQR73428.1"/>
    </source>
</evidence>
<keyword evidence="2" id="KW-1185">Reference proteome</keyword>
<proteinExistence type="predicted"/>